<evidence type="ECO:0008006" key="5">
    <source>
        <dbReference type="Google" id="ProtNLM"/>
    </source>
</evidence>
<comment type="caution">
    <text evidence="3">The sequence shown here is derived from an EMBL/GenBank/DDBJ whole genome shotgun (WGS) entry which is preliminary data.</text>
</comment>
<dbReference type="InterPro" id="IPR023346">
    <property type="entry name" value="Lysozyme-like_dom_sf"/>
</dbReference>
<evidence type="ECO:0000256" key="1">
    <source>
        <dbReference type="ARBA" id="ARBA00022529"/>
    </source>
</evidence>
<reference evidence="4" key="1">
    <citation type="journal article" date="2019" name="Int. J. Syst. Evol. Microbiol.">
        <title>The Global Catalogue of Microorganisms (GCM) 10K type strain sequencing project: providing services to taxonomists for standard genome sequencing and annotation.</title>
        <authorList>
            <consortium name="The Broad Institute Genomics Platform"/>
            <consortium name="The Broad Institute Genome Sequencing Center for Infectious Disease"/>
            <person name="Wu L."/>
            <person name="Ma J."/>
        </authorList>
    </citation>
    <scope>NUCLEOTIDE SEQUENCE [LARGE SCALE GENOMIC DNA]</scope>
    <source>
        <strain evidence="4">JCM 19134</strain>
    </source>
</reference>
<keyword evidence="2" id="KW-0081">Bacteriolytic enzyme</keyword>
<organism evidence="3 4">
    <name type="scientific">Halioxenophilus aromaticivorans</name>
    <dbReference type="NCBI Taxonomy" id="1306992"/>
    <lineage>
        <taxon>Bacteria</taxon>
        <taxon>Pseudomonadati</taxon>
        <taxon>Pseudomonadota</taxon>
        <taxon>Gammaproteobacteria</taxon>
        <taxon>Alteromonadales</taxon>
        <taxon>Alteromonadaceae</taxon>
        <taxon>Halioxenophilus</taxon>
    </lineage>
</organism>
<dbReference type="GO" id="GO:0042742">
    <property type="term" value="P:defense response to bacterium"/>
    <property type="evidence" value="ECO:0007669"/>
    <property type="project" value="UniProtKB-KW"/>
</dbReference>
<evidence type="ECO:0000313" key="3">
    <source>
        <dbReference type="EMBL" id="GAA4935593.1"/>
    </source>
</evidence>
<dbReference type="Gene3D" id="1.10.530.40">
    <property type="match status" value="1"/>
</dbReference>
<dbReference type="InterPro" id="IPR023347">
    <property type="entry name" value="Lysozyme_dom_sf"/>
</dbReference>
<evidence type="ECO:0000256" key="2">
    <source>
        <dbReference type="ARBA" id="ARBA00022638"/>
    </source>
</evidence>
<dbReference type="RefSeq" id="WP_345418409.1">
    <property type="nucleotide sequence ID" value="NZ_AP031496.1"/>
</dbReference>
<dbReference type="EMBL" id="BAABLX010000007">
    <property type="protein sequence ID" value="GAA4935593.1"/>
    <property type="molecule type" value="Genomic_DNA"/>
</dbReference>
<dbReference type="Proteomes" id="UP001409585">
    <property type="component" value="Unassembled WGS sequence"/>
</dbReference>
<keyword evidence="1" id="KW-0929">Antimicrobial</keyword>
<dbReference type="SUPFAM" id="SSF53955">
    <property type="entry name" value="Lysozyme-like"/>
    <property type="match status" value="1"/>
</dbReference>
<keyword evidence="4" id="KW-1185">Reference proteome</keyword>
<dbReference type="AlphaFoldDB" id="A0AAV3TZU8"/>
<evidence type="ECO:0000313" key="4">
    <source>
        <dbReference type="Proteomes" id="UP001409585"/>
    </source>
</evidence>
<dbReference type="GO" id="GO:0003796">
    <property type="term" value="F:lysozyme activity"/>
    <property type="evidence" value="ECO:0007669"/>
    <property type="project" value="InterPro"/>
</dbReference>
<protein>
    <recommendedName>
        <fullName evidence="5">Pesticin C-terminal domain-containing protein</fullName>
    </recommendedName>
</protein>
<accession>A0AAV3TZU8</accession>
<proteinExistence type="predicted"/>
<dbReference type="GO" id="GO:0031640">
    <property type="term" value="P:killing of cells of another organism"/>
    <property type="evidence" value="ECO:0007669"/>
    <property type="project" value="UniProtKB-KW"/>
</dbReference>
<name>A0AAV3TZU8_9ALTE</name>
<sequence length="206" mass="22926">MPLDPKIKRDVLASLELYEGRSTHLYLDTLGNVTVGVGHFVANRGAIVSVQLYKKDAQGNNVVASLAEKQAEYDNIARQSYGVSFAAGYYKQFTKLFMLNIDIDAQREAHLKSFFKELAGYYNVANGFKSDFENMPLEVQKALFDMVFNVGLPSLISGFPQLDKAIKTEQWDVAANQCSRKGLSPARNSYCKNLFNLAHNLSATVP</sequence>
<gene>
    <name evidence="3" type="ORF">GCM10025791_11410</name>
</gene>